<dbReference type="InterPro" id="IPR015424">
    <property type="entry name" value="PyrdxlP-dep_Trfase"/>
</dbReference>
<proteinExistence type="predicted"/>
<dbReference type="InterPro" id="IPR000192">
    <property type="entry name" value="Aminotrans_V_dom"/>
</dbReference>
<dbReference type="EMBL" id="CM008973">
    <property type="protein sequence ID" value="PNW75026.1"/>
    <property type="molecule type" value="Genomic_DNA"/>
</dbReference>
<feature type="domain" description="Aminotransferase class V" evidence="2">
    <location>
        <begin position="155"/>
        <end position="308"/>
    </location>
</feature>
<dbReference type="InParanoid" id="A0A2K3D3B8"/>
<dbReference type="GO" id="GO:0006534">
    <property type="term" value="P:cysteine metabolic process"/>
    <property type="evidence" value="ECO:0000318"/>
    <property type="project" value="GO_Central"/>
</dbReference>
<dbReference type="Proteomes" id="UP000006906">
    <property type="component" value="Chromosome 12"/>
</dbReference>
<sequence>MSPYDRARDAFSYFKDEPRVAFMENAGGSQVPGCVVEAVREHLTSHCAQLGAGYGRSHRSSQIVRNAHEWLEVFMNVRGLGQVVVGSSTSQLALNLSCLFSEASFMGPGDNVVMQQASHESIIGPWVRMAARVPQPAGGDGSSSAGGGSGGGGGCQVRWWGADPASGGSCAKQLEGLLDGRTRLVVLTHVSNLLGDILDLPAVVQRVRRLAPAAQVVVDGVAYAPHRAIDVAGWDVDWYFYSPYKVYGPHLGVMYGKTSAYAALVAAGGDRDCGPNHYFIDKHQLTYKMELGGASHEGCAGLLALQDYLLYLLQQQPPPQPTAAAQMAAAASSTGSGPAPSPLLGGVRMSRAQVEAAFELMASLEQPLTERLVSYLAAQPSVRLVGSTDTRPGVRVPTVSFVHRRKSSVLLARDLQEAGFAVRCGHMYSRRLVEALADAGRGGLLAAEAAERQADGEAAPNSSGSSGAPGGEGTAAGSGRDGVGGVGGGGFDVQRAVDEGVVRVSLLHYNTPDEVERLVEALQRLL</sequence>
<organism evidence="3 4">
    <name type="scientific">Chlamydomonas reinhardtii</name>
    <name type="common">Chlamydomonas smithii</name>
    <dbReference type="NCBI Taxonomy" id="3055"/>
    <lineage>
        <taxon>Eukaryota</taxon>
        <taxon>Viridiplantae</taxon>
        <taxon>Chlorophyta</taxon>
        <taxon>core chlorophytes</taxon>
        <taxon>Chlorophyceae</taxon>
        <taxon>CS clade</taxon>
        <taxon>Chlamydomonadales</taxon>
        <taxon>Chlamydomonadaceae</taxon>
        <taxon>Chlamydomonas</taxon>
    </lineage>
</organism>
<evidence type="ECO:0000313" key="4">
    <source>
        <dbReference type="Proteomes" id="UP000006906"/>
    </source>
</evidence>
<dbReference type="SUPFAM" id="SSF53383">
    <property type="entry name" value="PLP-dependent transferases"/>
    <property type="match status" value="1"/>
</dbReference>
<dbReference type="AlphaFoldDB" id="A0A2K3D3B8"/>
<dbReference type="STRING" id="3055.A0A2K3D3B8"/>
<dbReference type="OMA" id="LVCFPHC"/>
<dbReference type="InterPro" id="IPR015421">
    <property type="entry name" value="PyrdxlP-dep_Trfase_major"/>
</dbReference>
<gene>
    <name evidence="3" type="ORF">CHLRE_12g499600v5</name>
</gene>
<feature type="compositionally biased region" description="Low complexity" evidence="1">
    <location>
        <begin position="456"/>
        <end position="466"/>
    </location>
</feature>
<dbReference type="KEGG" id="cre:CHLRE_12g499600v5"/>
<dbReference type="Gene3D" id="3.40.640.10">
    <property type="entry name" value="Type I PLP-dependent aspartate aminotransferase-like (Major domain)"/>
    <property type="match status" value="2"/>
</dbReference>
<dbReference type="PANTHER" id="PTHR43586">
    <property type="entry name" value="CYSTEINE DESULFURASE"/>
    <property type="match status" value="1"/>
</dbReference>
<dbReference type="Pfam" id="PF00266">
    <property type="entry name" value="Aminotran_5"/>
    <property type="match status" value="2"/>
</dbReference>
<feature type="region of interest" description="Disordered" evidence="1">
    <location>
        <begin position="448"/>
        <end position="483"/>
    </location>
</feature>
<feature type="region of interest" description="Disordered" evidence="1">
    <location>
        <begin position="323"/>
        <end position="343"/>
    </location>
</feature>
<evidence type="ECO:0000259" key="2">
    <source>
        <dbReference type="Pfam" id="PF00266"/>
    </source>
</evidence>
<dbReference type="InterPro" id="IPR015422">
    <property type="entry name" value="PyrdxlP-dep_Trfase_small"/>
</dbReference>
<protein>
    <recommendedName>
        <fullName evidence="2">Aminotransferase class V domain-containing protein</fullName>
    </recommendedName>
</protein>
<evidence type="ECO:0000313" key="3">
    <source>
        <dbReference type="EMBL" id="PNW75026.1"/>
    </source>
</evidence>
<dbReference type="Gene3D" id="3.90.1150.10">
    <property type="entry name" value="Aspartate Aminotransferase, domain 1"/>
    <property type="match status" value="3"/>
</dbReference>
<feature type="compositionally biased region" description="Gly residues" evidence="1">
    <location>
        <begin position="467"/>
        <end position="483"/>
    </location>
</feature>
<evidence type="ECO:0000256" key="1">
    <source>
        <dbReference type="SAM" id="MobiDB-lite"/>
    </source>
</evidence>
<dbReference type="PANTHER" id="PTHR43586:SF21">
    <property type="entry name" value="PYRIDOXAL PHOSPHATE (PLP)-DEPENDENT ASPARTATE AMINOTRANSFERASE SUPERFAMILY"/>
    <property type="match status" value="1"/>
</dbReference>
<dbReference type="GeneID" id="5716365"/>
<name>A0A2K3D3B8_CHLRE</name>
<reference evidence="3 4" key="1">
    <citation type="journal article" date="2007" name="Science">
        <title>The Chlamydomonas genome reveals the evolution of key animal and plant functions.</title>
        <authorList>
            <person name="Merchant S.S."/>
            <person name="Prochnik S.E."/>
            <person name="Vallon O."/>
            <person name="Harris E.H."/>
            <person name="Karpowicz S.J."/>
            <person name="Witman G.B."/>
            <person name="Terry A."/>
            <person name="Salamov A."/>
            <person name="Fritz-Laylin L.K."/>
            <person name="Marechal-Drouard L."/>
            <person name="Marshall W.F."/>
            <person name="Qu L.H."/>
            <person name="Nelson D.R."/>
            <person name="Sanderfoot A.A."/>
            <person name="Spalding M.H."/>
            <person name="Kapitonov V.V."/>
            <person name="Ren Q."/>
            <person name="Ferris P."/>
            <person name="Lindquist E."/>
            <person name="Shapiro H."/>
            <person name="Lucas S.M."/>
            <person name="Grimwood J."/>
            <person name="Schmutz J."/>
            <person name="Cardol P."/>
            <person name="Cerutti H."/>
            <person name="Chanfreau G."/>
            <person name="Chen C.L."/>
            <person name="Cognat V."/>
            <person name="Croft M.T."/>
            <person name="Dent R."/>
            <person name="Dutcher S."/>
            <person name="Fernandez E."/>
            <person name="Fukuzawa H."/>
            <person name="Gonzalez-Ballester D."/>
            <person name="Gonzalez-Halphen D."/>
            <person name="Hallmann A."/>
            <person name="Hanikenne M."/>
            <person name="Hippler M."/>
            <person name="Inwood W."/>
            <person name="Jabbari K."/>
            <person name="Kalanon M."/>
            <person name="Kuras R."/>
            <person name="Lefebvre P.A."/>
            <person name="Lemaire S.D."/>
            <person name="Lobanov A.V."/>
            <person name="Lohr M."/>
            <person name="Manuell A."/>
            <person name="Meier I."/>
            <person name="Mets L."/>
            <person name="Mittag M."/>
            <person name="Mittelmeier T."/>
            <person name="Moroney J.V."/>
            <person name="Moseley J."/>
            <person name="Napoli C."/>
            <person name="Nedelcu A.M."/>
            <person name="Niyogi K."/>
            <person name="Novoselov S.V."/>
            <person name="Paulsen I.T."/>
            <person name="Pazour G."/>
            <person name="Purton S."/>
            <person name="Ral J.P."/>
            <person name="Riano-Pachon D.M."/>
            <person name="Riekhof W."/>
            <person name="Rymarquis L."/>
            <person name="Schroda M."/>
            <person name="Stern D."/>
            <person name="Umen J."/>
            <person name="Willows R."/>
            <person name="Wilson N."/>
            <person name="Zimmer S.L."/>
            <person name="Allmer J."/>
            <person name="Balk J."/>
            <person name="Bisova K."/>
            <person name="Chen C.J."/>
            <person name="Elias M."/>
            <person name="Gendler K."/>
            <person name="Hauser C."/>
            <person name="Lamb M.R."/>
            <person name="Ledford H."/>
            <person name="Long J.C."/>
            <person name="Minagawa J."/>
            <person name="Page M.D."/>
            <person name="Pan J."/>
            <person name="Pootakham W."/>
            <person name="Roje S."/>
            <person name="Rose A."/>
            <person name="Stahlberg E."/>
            <person name="Terauchi A.M."/>
            <person name="Yang P."/>
            <person name="Ball S."/>
            <person name="Bowler C."/>
            <person name="Dieckmann C.L."/>
            <person name="Gladyshev V.N."/>
            <person name="Green P."/>
            <person name="Jorgensen R."/>
            <person name="Mayfield S."/>
            <person name="Mueller-Roeber B."/>
            <person name="Rajamani S."/>
            <person name="Sayre R.T."/>
            <person name="Brokstein P."/>
            <person name="Dubchak I."/>
            <person name="Goodstein D."/>
            <person name="Hornick L."/>
            <person name="Huang Y.W."/>
            <person name="Jhaveri J."/>
            <person name="Luo Y."/>
            <person name="Martinez D."/>
            <person name="Ngau W.C."/>
            <person name="Otillar B."/>
            <person name="Poliakov A."/>
            <person name="Porter A."/>
            <person name="Szajkowski L."/>
            <person name="Werner G."/>
            <person name="Zhou K."/>
            <person name="Grigoriev I.V."/>
            <person name="Rokhsar D.S."/>
            <person name="Grossman A.R."/>
        </authorList>
    </citation>
    <scope>NUCLEOTIDE SEQUENCE [LARGE SCALE GENOMIC DNA]</scope>
    <source>
        <strain evidence="4">CC-503</strain>
    </source>
</reference>
<feature type="domain" description="Aminotransferase class V" evidence="2">
    <location>
        <begin position="22"/>
        <end position="132"/>
    </location>
</feature>
<dbReference type="ExpressionAtlas" id="A0A2K3D3B8">
    <property type="expression patterns" value="baseline"/>
</dbReference>
<accession>A0A2K3D3B8</accession>
<keyword evidence="4" id="KW-1185">Reference proteome</keyword>
<dbReference type="Gramene" id="PNW75026">
    <property type="protein sequence ID" value="PNW75026"/>
    <property type="gene ID" value="CHLRE_12g499600v5"/>
</dbReference>
<dbReference type="OrthoDB" id="420046at2759"/>
<dbReference type="RefSeq" id="XP_042918304.1">
    <property type="nucleotide sequence ID" value="XM_043068061.1"/>
</dbReference>
<dbReference type="GO" id="GO:0031071">
    <property type="term" value="F:cysteine desulfurase activity"/>
    <property type="evidence" value="ECO:0000318"/>
    <property type="project" value="GO_Central"/>
</dbReference>